<name>A0AAD8EG06_DIPPU</name>
<dbReference type="EMBL" id="JASPKZ010005288">
    <property type="protein sequence ID" value="KAJ9589003.1"/>
    <property type="molecule type" value="Genomic_DNA"/>
</dbReference>
<dbReference type="GO" id="GO:0005743">
    <property type="term" value="C:mitochondrial inner membrane"/>
    <property type="evidence" value="ECO:0007669"/>
    <property type="project" value="TreeGrafter"/>
</dbReference>
<evidence type="ECO:0000313" key="2">
    <source>
        <dbReference type="EMBL" id="KAJ9589003.1"/>
    </source>
</evidence>
<evidence type="ECO:0000256" key="1">
    <source>
        <dbReference type="SAM" id="Phobius"/>
    </source>
</evidence>
<evidence type="ECO:0000313" key="3">
    <source>
        <dbReference type="Proteomes" id="UP001233999"/>
    </source>
</evidence>
<keyword evidence="1" id="KW-0472">Membrane</keyword>
<keyword evidence="1" id="KW-0812">Transmembrane</keyword>
<protein>
    <submittedName>
        <fullName evidence="2">Uncharacterized protein</fullName>
    </submittedName>
</protein>
<dbReference type="PANTHER" id="PTHR34923:SF1">
    <property type="entry name" value="SMALL INTEGRAL MEMBRANE PROTEIN 20"/>
    <property type="match status" value="1"/>
</dbReference>
<keyword evidence="3" id="KW-1185">Reference proteome</keyword>
<organism evidence="2 3">
    <name type="scientific">Diploptera punctata</name>
    <name type="common">Pacific beetle cockroach</name>
    <dbReference type="NCBI Taxonomy" id="6984"/>
    <lineage>
        <taxon>Eukaryota</taxon>
        <taxon>Metazoa</taxon>
        <taxon>Ecdysozoa</taxon>
        <taxon>Arthropoda</taxon>
        <taxon>Hexapoda</taxon>
        <taxon>Insecta</taxon>
        <taxon>Pterygota</taxon>
        <taxon>Neoptera</taxon>
        <taxon>Polyneoptera</taxon>
        <taxon>Dictyoptera</taxon>
        <taxon>Blattodea</taxon>
        <taxon>Blaberoidea</taxon>
        <taxon>Blaberidae</taxon>
        <taxon>Diplopterinae</taxon>
        <taxon>Diploptera</taxon>
    </lineage>
</organism>
<dbReference type="AlphaFoldDB" id="A0AAD8EG06"/>
<dbReference type="PANTHER" id="PTHR34923">
    <property type="entry name" value="SMALL INTEGRAL MEMBRANE PROTEIN 20"/>
    <property type="match status" value="1"/>
</dbReference>
<dbReference type="Pfam" id="PF15061">
    <property type="entry name" value="MITRAC7_Phoenixin"/>
    <property type="match status" value="1"/>
</dbReference>
<dbReference type="GO" id="GO:0033617">
    <property type="term" value="P:mitochondrial respiratory chain complex IV assembly"/>
    <property type="evidence" value="ECO:0007669"/>
    <property type="project" value="InterPro"/>
</dbReference>
<comment type="caution">
    <text evidence="2">The sequence shown here is derived from an EMBL/GenBank/DDBJ whole genome shotgun (WGS) entry which is preliminary data.</text>
</comment>
<reference evidence="2" key="2">
    <citation type="submission" date="2023-05" db="EMBL/GenBank/DDBJ databases">
        <authorList>
            <person name="Fouks B."/>
        </authorList>
    </citation>
    <scope>NUCLEOTIDE SEQUENCE</scope>
    <source>
        <strain evidence="2">Stay&amp;Tobe</strain>
        <tissue evidence="2">Testes</tissue>
    </source>
</reference>
<accession>A0AAD8EG06</accession>
<dbReference type="InterPro" id="IPR027917">
    <property type="entry name" value="MITRAC7/Phoenixin"/>
</dbReference>
<gene>
    <name evidence="2" type="ORF">L9F63_017698</name>
</gene>
<feature type="transmembrane region" description="Helical" evidence="1">
    <location>
        <begin position="12"/>
        <end position="34"/>
    </location>
</feature>
<proteinExistence type="predicted"/>
<reference evidence="2" key="1">
    <citation type="journal article" date="2023" name="IScience">
        <title>Live-bearing cockroach genome reveals convergent evolutionary mechanisms linked to viviparity in insects and beyond.</title>
        <authorList>
            <person name="Fouks B."/>
            <person name="Harrison M.C."/>
            <person name="Mikhailova A.A."/>
            <person name="Marchal E."/>
            <person name="English S."/>
            <person name="Carruthers M."/>
            <person name="Jennings E.C."/>
            <person name="Chiamaka E.L."/>
            <person name="Frigard R.A."/>
            <person name="Pippel M."/>
            <person name="Attardo G.M."/>
            <person name="Benoit J.B."/>
            <person name="Bornberg-Bauer E."/>
            <person name="Tobe S.S."/>
        </authorList>
    </citation>
    <scope>NUCLEOTIDE SEQUENCE</scope>
    <source>
        <strain evidence="2">Stay&amp;Tobe</strain>
    </source>
</reference>
<dbReference type="Proteomes" id="UP001233999">
    <property type="component" value="Unassembled WGS sequence"/>
</dbReference>
<sequence length="53" mass="6014">MTAGLRGWKYAAFIGGIVGFIGAATYPIIIYPMMNIDHYNMKVWSDPFDRKKS</sequence>
<keyword evidence="1" id="KW-1133">Transmembrane helix</keyword>